<comment type="caution">
    <text evidence="2">The sequence shown here is derived from an EMBL/GenBank/DDBJ whole genome shotgun (WGS) entry which is preliminary data.</text>
</comment>
<dbReference type="SUPFAM" id="SSF52047">
    <property type="entry name" value="RNI-like"/>
    <property type="match status" value="1"/>
</dbReference>
<dbReference type="InterPro" id="IPR001810">
    <property type="entry name" value="F-box_dom"/>
</dbReference>
<dbReference type="Proteomes" id="UP000663842">
    <property type="component" value="Unassembled WGS sequence"/>
</dbReference>
<sequence length="531" mass="62804">MKHSLIQLNDLPDEILMIILKKLDNDEVFYSLIGVNKRLNTLVHDTIFTSHLTLMKYFSDDSINPLSDTILDRFYSQILPAIRHQIQWLDVESSSMERILLSTNYANLYRLGLYNLEIERAKHLFTNSTILTDLFKNKILSLIIHISKSKKQTSTKDANTIIFTDIFTIFTNLQELKFDSNSINPRRLSFDIPPPICISSTLLELHINVTHFYDCIYLLDGRFNQLRVLHVNTFWIRRSSRRTINNTENLPNLKCFSLQSDTDVDDELIFPLLHRMLNLEKLHLCLKISGRNSFIHGNNLKIDIMNHMSQLNQFTFNIRSTIRLHNQISFLSNEDIQHTFNDFQNNQIISCVDYFSEMERGQCHIYTYPYQLKEYHQITNSFPGGIFKYVREISLFDERPFQHEFFFQISQSFPFMKKLTLINQKPQNDKRYRKVDDDNQHLSIIEYPNLSHLNLDEAHDDYIEQFLIDTKTCLPNTVYLSVDYQVLKRVTQHFTRNTTRINCTKLCSLGLIGICQIPKYVKEYFPYTRIL</sequence>
<dbReference type="Pfam" id="PF00646">
    <property type="entry name" value="F-box"/>
    <property type="match status" value="1"/>
</dbReference>
<evidence type="ECO:0000313" key="3">
    <source>
        <dbReference type="EMBL" id="CAF1964426.1"/>
    </source>
</evidence>
<dbReference type="Proteomes" id="UP000663887">
    <property type="component" value="Unassembled WGS sequence"/>
</dbReference>
<evidence type="ECO:0000313" key="5">
    <source>
        <dbReference type="Proteomes" id="UP000663824"/>
    </source>
</evidence>
<dbReference type="PROSITE" id="PS50181">
    <property type="entry name" value="FBOX"/>
    <property type="match status" value="1"/>
</dbReference>
<evidence type="ECO:0000313" key="4">
    <source>
        <dbReference type="EMBL" id="CAF4241146.1"/>
    </source>
</evidence>
<feature type="domain" description="F-box" evidence="1">
    <location>
        <begin position="5"/>
        <end position="52"/>
    </location>
</feature>
<evidence type="ECO:0000313" key="2">
    <source>
        <dbReference type="EMBL" id="CAF1915002.1"/>
    </source>
</evidence>
<reference evidence="2" key="1">
    <citation type="submission" date="2021-02" db="EMBL/GenBank/DDBJ databases">
        <authorList>
            <person name="Nowell W R."/>
        </authorList>
    </citation>
    <scope>NUCLEOTIDE SEQUENCE</scope>
</reference>
<accession>A0A816KDK2</accession>
<dbReference type="EMBL" id="CAJNRG010000071">
    <property type="protein sequence ID" value="CAF1964426.1"/>
    <property type="molecule type" value="Genomic_DNA"/>
</dbReference>
<dbReference type="InterPro" id="IPR036047">
    <property type="entry name" value="F-box-like_dom_sf"/>
</dbReference>
<dbReference type="SUPFAM" id="SSF81383">
    <property type="entry name" value="F-box domain"/>
    <property type="match status" value="1"/>
</dbReference>
<dbReference type="Proteomes" id="UP000663824">
    <property type="component" value="Unassembled WGS sequence"/>
</dbReference>
<proteinExistence type="predicted"/>
<evidence type="ECO:0000259" key="1">
    <source>
        <dbReference type="PROSITE" id="PS50181"/>
    </source>
</evidence>
<protein>
    <recommendedName>
        <fullName evidence="1">F-box domain-containing protein</fullName>
    </recommendedName>
</protein>
<gene>
    <name evidence="2" type="ORF">MBJ925_LOCUS1120</name>
    <name evidence="4" type="ORF">UXM345_LOCUS30188</name>
    <name evidence="3" type="ORF">XDN619_LOCUS1551</name>
</gene>
<organism evidence="2 5">
    <name type="scientific">Rotaria magnacalcarata</name>
    <dbReference type="NCBI Taxonomy" id="392030"/>
    <lineage>
        <taxon>Eukaryota</taxon>
        <taxon>Metazoa</taxon>
        <taxon>Spiralia</taxon>
        <taxon>Gnathifera</taxon>
        <taxon>Rotifera</taxon>
        <taxon>Eurotatoria</taxon>
        <taxon>Bdelloidea</taxon>
        <taxon>Philodinida</taxon>
        <taxon>Philodinidae</taxon>
        <taxon>Rotaria</taxon>
    </lineage>
</organism>
<dbReference type="EMBL" id="CAJOBF010007778">
    <property type="protein sequence ID" value="CAF4241146.1"/>
    <property type="molecule type" value="Genomic_DNA"/>
</dbReference>
<name>A0A816KDK2_9BILA</name>
<dbReference type="AlphaFoldDB" id="A0A816KDK2"/>
<dbReference type="EMBL" id="CAJNRE010000071">
    <property type="protein sequence ID" value="CAF1915002.1"/>
    <property type="molecule type" value="Genomic_DNA"/>
</dbReference>